<dbReference type="RefSeq" id="WP_246991487.1">
    <property type="nucleotide sequence ID" value="NZ_JBHLWV010000013.1"/>
</dbReference>
<accession>A0ABV6H602</accession>
<dbReference type="SUPFAM" id="SSF53597">
    <property type="entry name" value="Dihydrofolate reductase-like"/>
    <property type="match status" value="1"/>
</dbReference>
<dbReference type="Proteomes" id="UP001589783">
    <property type="component" value="Unassembled WGS sequence"/>
</dbReference>
<feature type="domain" description="Bacterial bifunctional deaminase-reductase C-terminal" evidence="1">
    <location>
        <begin position="5"/>
        <end position="179"/>
    </location>
</feature>
<evidence type="ECO:0000313" key="3">
    <source>
        <dbReference type="Proteomes" id="UP001589783"/>
    </source>
</evidence>
<gene>
    <name evidence="2" type="ORF">ACFFJD_05475</name>
</gene>
<name>A0ABV6H602_9ACTN</name>
<dbReference type="Pfam" id="PF01872">
    <property type="entry name" value="RibD_C"/>
    <property type="match status" value="1"/>
</dbReference>
<protein>
    <submittedName>
        <fullName evidence="2">Dihydrofolate reductase family protein</fullName>
    </submittedName>
</protein>
<comment type="caution">
    <text evidence="2">The sequence shown here is derived from an EMBL/GenBank/DDBJ whole genome shotgun (WGS) entry which is preliminary data.</text>
</comment>
<sequence>MGTLSYTATVSIDGFAADSDGDFQWSAPDDEVFAFHVERMGPISTEILGRKTYLLMRYWEHEPADDPWGPLEKQFAQAWRDLRKVVVSTTLTDSDLGAPHTRLVPELDLAELRRIVDEEPGEVEIFGPTTAAVAIRAGLVTDFRFFIVPKLVGGGLRALPADARLDLQLVEQRAYGDTVYVHYRARR</sequence>
<proteinExistence type="predicted"/>
<dbReference type="InterPro" id="IPR024072">
    <property type="entry name" value="DHFR-like_dom_sf"/>
</dbReference>
<evidence type="ECO:0000313" key="2">
    <source>
        <dbReference type="EMBL" id="MFC0314304.1"/>
    </source>
</evidence>
<keyword evidence="3" id="KW-1185">Reference proteome</keyword>
<dbReference type="EMBL" id="JBHLWV010000013">
    <property type="protein sequence ID" value="MFC0314304.1"/>
    <property type="molecule type" value="Genomic_DNA"/>
</dbReference>
<dbReference type="InterPro" id="IPR002734">
    <property type="entry name" value="RibDG_C"/>
</dbReference>
<reference evidence="2 3" key="1">
    <citation type="submission" date="2024-09" db="EMBL/GenBank/DDBJ databases">
        <authorList>
            <person name="Sun Q."/>
            <person name="Mori K."/>
        </authorList>
    </citation>
    <scope>NUCLEOTIDE SEQUENCE [LARGE SCALE GENOMIC DNA]</scope>
    <source>
        <strain evidence="2 3">CCM 7957</strain>
    </source>
</reference>
<organism evidence="2 3">
    <name type="scientific">Gordonia phosphorivorans</name>
    <dbReference type="NCBI Taxonomy" id="1056982"/>
    <lineage>
        <taxon>Bacteria</taxon>
        <taxon>Bacillati</taxon>
        <taxon>Actinomycetota</taxon>
        <taxon>Actinomycetes</taxon>
        <taxon>Mycobacteriales</taxon>
        <taxon>Gordoniaceae</taxon>
        <taxon>Gordonia</taxon>
    </lineage>
</organism>
<evidence type="ECO:0000259" key="1">
    <source>
        <dbReference type="Pfam" id="PF01872"/>
    </source>
</evidence>
<dbReference type="Gene3D" id="3.40.430.10">
    <property type="entry name" value="Dihydrofolate Reductase, subunit A"/>
    <property type="match status" value="1"/>
</dbReference>